<keyword evidence="4" id="KW-0349">Heme</keyword>
<accession>A0AAJ7C3H2</accession>
<evidence type="ECO:0000256" key="5">
    <source>
        <dbReference type="ARBA" id="ARBA00022729"/>
    </source>
</evidence>
<comment type="subcellular location">
    <subcellularLocation>
        <location evidence="1">Secreted</location>
    </subcellularLocation>
</comment>
<keyword evidence="5 9" id="KW-0732">Signal</keyword>
<organism evidence="10 11">
    <name type="scientific">Cephus cinctus</name>
    <name type="common">Wheat stem sawfly</name>
    <dbReference type="NCBI Taxonomy" id="211228"/>
    <lineage>
        <taxon>Eukaryota</taxon>
        <taxon>Metazoa</taxon>
        <taxon>Ecdysozoa</taxon>
        <taxon>Arthropoda</taxon>
        <taxon>Hexapoda</taxon>
        <taxon>Insecta</taxon>
        <taxon>Pterygota</taxon>
        <taxon>Neoptera</taxon>
        <taxon>Endopterygota</taxon>
        <taxon>Hymenoptera</taxon>
        <taxon>Cephoidea</taxon>
        <taxon>Cephidae</taxon>
        <taxon>Cephus</taxon>
    </lineage>
</organism>
<evidence type="ECO:0000256" key="7">
    <source>
        <dbReference type="ARBA" id="ARBA00023004"/>
    </source>
</evidence>
<evidence type="ECO:0000256" key="3">
    <source>
        <dbReference type="ARBA" id="ARBA00022559"/>
    </source>
</evidence>
<protein>
    <submittedName>
        <fullName evidence="11">Peroxidasin homolog</fullName>
    </submittedName>
</protein>
<dbReference type="PROSITE" id="PS50292">
    <property type="entry name" value="PEROXIDASE_3"/>
    <property type="match status" value="1"/>
</dbReference>
<reference evidence="11" key="1">
    <citation type="submission" date="2025-08" db="UniProtKB">
        <authorList>
            <consortium name="RefSeq"/>
        </authorList>
    </citation>
    <scope>IDENTIFICATION</scope>
</reference>
<dbReference type="GO" id="GO:0004601">
    <property type="term" value="F:peroxidase activity"/>
    <property type="evidence" value="ECO:0007669"/>
    <property type="project" value="UniProtKB-KW"/>
</dbReference>
<gene>
    <name evidence="11" type="primary">LOC107270445</name>
</gene>
<keyword evidence="3" id="KW-0575">Peroxidase</keyword>
<evidence type="ECO:0000256" key="1">
    <source>
        <dbReference type="ARBA" id="ARBA00004613"/>
    </source>
</evidence>
<dbReference type="PANTHER" id="PTHR11475">
    <property type="entry name" value="OXIDASE/PEROXIDASE"/>
    <property type="match status" value="1"/>
</dbReference>
<dbReference type="Proteomes" id="UP000694920">
    <property type="component" value="Unplaced"/>
</dbReference>
<dbReference type="GO" id="GO:0020037">
    <property type="term" value="F:heme binding"/>
    <property type="evidence" value="ECO:0007669"/>
    <property type="project" value="InterPro"/>
</dbReference>
<dbReference type="AlphaFoldDB" id="A0AAJ7C3H2"/>
<evidence type="ECO:0000256" key="6">
    <source>
        <dbReference type="ARBA" id="ARBA00023002"/>
    </source>
</evidence>
<keyword evidence="6" id="KW-0560">Oxidoreductase</keyword>
<evidence type="ECO:0000256" key="9">
    <source>
        <dbReference type="SAM" id="SignalP"/>
    </source>
</evidence>
<evidence type="ECO:0000313" key="10">
    <source>
        <dbReference type="Proteomes" id="UP000694920"/>
    </source>
</evidence>
<dbReference type="PANTHER" id="PTHR11475:SF4">
    <property type="entry name" value="CHORION PEROXIDASE"/>
    <property type="match status" value="1"/>
</dbReference>
<evidence type="ECO:0000256" key="8">
    <source>
        <dbReference type="ARBA" id="ARBA00023180"/>
    </source>
</evidence>
<dbReference type="FunFam" id="1.10.640.10:FF:000003">
    <property type="entry name" value="chorion peroxidase"/>
    <property type="match status" value="1"/>
</dbReference>
<name>A0AAJ7C3H2_CEPCN</name>
<dbReference type="RefSeq" id="XP_015600962.1">
    <property type="nucleotide sequence ID" value="XM_015745476.2"/>
</dbReference>
<dbReference type="InterPro" id="IPR019791">
    <property type="entry name" value="Haem_peroxidase_animal"/>
</dbReference>
<evidence type="ECO:0000256" key="2">
    <source>
        <dbReference type="ARBA" id="ARBA00022525"/>
    </source>
</evidence>
<keyword evidence="2" id="KW-0964">Secreted</keyword>
<feature type="chain" id="PRO_5042599653" evidence="9">
    <location>
        <begin position="23"/>
        <end position="700"/>
    </location>
</feature>
<dbReference type="CDD" id="cd09823">
    <property type="entry name" value="peroxinectin_like"/>
    <property type="match status" value="1"/>
</dbReference>
<dbReference type="PRINTS" id="PR00457">
    <property type="entry name" value="ANPEROXIDASE"/>
</dbReference>
<sequence length="700" mass="78335">MKRHRLDMIAFVLRFLSLLVISQCTLLPTRMLQDISKRANLSMDRYDRMEEAILNSRIHLPQGSPSWYLGASHEMSEAAQILSRRALRGETMSVMLVEALRMSPKDALALLPSVGTTICAEDTLKFIRMMRECNNIDNRYRTYNGRCNNAIHPTWGAALEAYSRFLPPEYKDGVSLPRTDLPSARDVSSKIHAGGPDIKHPYLMALAALFGQFLAHDLAHTPKMVLPDGTRLKCCDVEFENFHPECFPILAENSIQCMEYSRSAPHPGNVFQGCKLGPRQQINQATSYLDLSHVYGTSEETAKSLRSGKDGLLSTQRTNLPMPSKDAEGCRSNSDAFPCFLSGDSRINEHPGVALMHVLFMREHNRIAKKLAQLNPRWDDERIYQESRKIVIAEMQHVTYNEFLPVVLGETMLDKYDLRLTAQGYFRGYKSQTDATISNAAASAGLSFVAALTPKTLDLVDTRSAIKSGERSLLSAFYAPQELYEAGAIERLIAGATAGHSRKPLPPGLNEILLGRYFHDGKTKEVAVDYAAQIIQQGRDHGLPPYAKWRKFCDLPEVNNFQDLVGTMSKETIDRLSSVYSEIQDVDLVTGGLSEAPAEGSVVGPTFLCLLGKTFRNLRLGDRYWYENGNSKGALTLDQLEEIRKITMARILCNNADNLRTIQSRAFILTDPFLNDVRNCSTYENDGLDLTAWKEKSSVS</sequence>
<keyword evidence="8" id="KW-0325">Glycoprotein</keyword>
<dbReference type="SUPFAM" id="SSF48113">
    <property type="entry name" value="Heme-dependent peroxidases"/>
    <property type="match status" value="1"/>
</dbReference>
<dbReference type="Pfam" id="PF03098">
    <property type="entry name" value="An_peroxidase"/>
    <property type="match status" value="1"/>
</dbReference>
<feature type="signal peptide" evidence="9">
    <location>
        <begin position="1"/>
        <end position="22"/>
    </location>
</feature>
<dbReference type="InterPro" id="IPR037120">
    <property type="entry name" value="Haem_peroxidase_sf_animal"/>
</dbReference>
<keyword evidence="4" id="KW-0479">Metal-binding</keyword>
<keyword evidence="10" id="KW-1185">Reference proteome</keyword>
<dbReference type="GO" id="GO:0005576">
    <property type="term" value="C:extracellular region"/>
    <property type="evidence" value="ECO:0007669"/>
    <property type="project" value="UniProtKB-SubCell"/>
</dbReference>
<keyword evidence="7" id="KW-0408">Iron</keyword>
<dbReference type="InterPro" id="IPR010255">
    <property type="entry name" value="Haem_peroxidase_sf"/>
</dbReference>
<dbReference type="KEGG" id="ccin:107270445"/>
<evidence type="ECO:0000256" key="4">
    <source>
        <dbReference type="ARBA" id="ARBA00022617"/>
    </source>
</evidence>
<proteinExistence type="predicted"/>
<dbReference type="GO" id="GO:0022412">
    <property type="term" value="P:cellular process involved in reproduction in multicellular organism"/>
    <property type="evidence" value="ECO:0007669"/>
    <property type="project" value="UniProtKB-ARBA"/>
</dbReference>
<evidence type="ECO:0000313" key="11">
    <source>
        <dbReference type="RefSeq" id="XP_015600962.1"/>
    </source>
</evidence>
<dbReference type="GeneID" id="107270445"/>
<dbReference type="GO" id="GO:0006979">
    <property type="term" value="P:response to oxidative stress"/>
    <property type="evidence" value="ECO:0007669"/>
    <property type="project" value="InterPro"/>
</dbReference>
<dbReference type="Gene3D" id="1.10.640.10">
    <property type="entry name" value="Haem peroxidase domain superfamily, animal type"/>
    <property type="match status" value="1"/>
</dbReference>